<dbReference type="EMBL" id="LAZR01000253">
    <property type="protein sequence ID" value="KKN79063.1"/>
    <property type="molecule type" value="Genomic_DNA"/>
</dbReference>
<gene>
    <name evidence="1" type="ORF">LCGC14_0343910</name>
</gene>
<dbReference type="AlphaFoldDB" id="A0A0F9WKP1"/>
<accession>A0A0F9WKP1</accession>
<evidence type="ECO:0008006" key="2">
    <source>
        <dbReference type="Google" id="ProtNLM"/>
    </source>
</evidence>
<evidence type="ECO:0000313" key="1">
    <source>
        <dbReference type="EMBL" id="KKN79063.1"/>
    </source>
</evidence>
<sequence>MSNAMQEAVEEAVVRIQSNGTVLDVNRLAQRLVATQGGAGRWIQDEVALELIRAASRRQVAMEFHEPSV</sequence>
<organism evidence="1">
    <name type="scientific">marine sediment metagenome</name>
    <dbReference type="NCBI Taxonomy" id="412755"/>
    <lineage>
        <taxon>unclassified sequences</taxon>
        <taxon>metagenomes</taxon>
        <taxon>ecological metagenomes</taxon>
    </lineage>
</organism>
<reference evidence="1" key="1">
    <citation type="journal article" date="2015" name="Nature">
        <title>Complex archaea that bridge the gap between prokaryotes and eukaryotes.</title>
        <authorList>
            <person name="Spang A."/>
            <person name="Saw J.H."/>
            <person name="Jorgensen S.L."/>
            <person name="Zaremba-Niedzwiedzka K."/>
            <person name="Martijn J."/>
            <person name="Lind A.E."/>
            <person name="van Eijk R."/>
            <person name="Schleper C."/>
            <person name="Guy L."/>
            <person name="Ettema T.J."/>
        </authorList>
    </citation>
    <scope>NUCLEOTIDE SEQUENCE</scope>
</reference>
<name>A0A0F9WKP1_9ZZZZ</name>
<comment type="caution">
    <text evidence="1">The sequence shown here is derived from an EMBL/GenBank/DDBJ whole genome shotgun (WGS) entry which is preliminary data.</text>
</comment>
<protein>
    <recommendedName>
        <fullName evidence="2">ATP-cone domain-containing protein</fullName>
    </recommendedName>
</protein>
<proteinExistence type="predicted"/>